<dbReference type="GO" id="GO:0005737">
    <property type="term" value="C:cytoplasm"/>
    <property type="evidence" value="ECO:0007669"/>
    <property type="project" value="UniProtKB-SubCell"/>
</dbReference>
<dbReference type="GO" id="GO:0003887">
    <property type="term" value="F:DNA-directed DNA polymerase activity"/>
    <property type="evidence" value="ECO:0007669"/>
    <property type="project" value="UniProtKB-KW"/>
</dbReference>
<evidence type="ECO:0000256" key="8">
    <source>
        <dbReference type="ARBA" id="ARBA00022932"/>
    </source>
</evidence>
<sequence length="368" mass="41378">MKFKIIKNEVFYILQNAVNFISMKNTNTILQNIYISAEKGKVVFKTNSILSGFCAELDLDVEMEGTTTVICKKLFDIVKEFSDSSIIEFFFDGSRLKISSGQANFSLATMSPEFFPAMSDITAEYSLKIDSSLLADALDKTLFCVATNATKIEFTGLHLKVYGNKLELHSSDFQRISSYVIQLPEEQSDEFIINIPKKTASDILKVLDRTSTIEIYTDLKQFMLIAGNIKIYSRLIEKAVKSINALFSSETPIEVLVDKDILSDNIRKVLPISTEITHAIVLSLSSDQITVYTLETEYGQGFDKLNAIRYSGDPIDVILNGKLLLEILSHIDCNNVILKLSGRRNPVFIYPEQGNYKYLIVPLAMDRG</sequence>
<dbReference type="GO" id="GO:0008408">
    <property type="term" value="F:3'-5' exonuclease activity"/>
    <property type="evidence" value="ECO:0007669"/>
    <property type="project" value="InterPro"/>
</dbReference>
<dbReference type="SUPFAM" id="SSF55979">
    <property type="entry name" value="DNA clamp"/>
    <property type="match status" value="3"/>
</dbReference>
<dbReference type="InterPro" id="IPR001001">
    <property type="entry name" value="DNA_polIII_beta"/>
</dbReference>
<evidence type="ECO:0000259" key="13">
    <source>
        <dbReference type="Pfam" id="PF02767"/>
    </source>
</evidence>
<dbReference type="NCBIfam" id="TIGR00663">
    <property type="entry name" value="dnan"/>
    <property type="match status" value="1"/>
</dbReference>
<dbReference type="InterPro" id="IPR022635">
    <property type="entry name" value="DNA_polIII_beta_C"/>
</dbReference>
<evidence type="ECO:0000256" key="6">
    <source>
        <dbReference type="ARBA" id="ARBA00022695"/>
    </source>
</evidence>
<evidence type="ECO:0000313" key="16">
    <source>
        <dbReference type="Proteomes" id="UP000242881"/>
    </source>
</evidence>
<evidence type="ECO:0000256" key="3">
    <source>
        <dbReference type="ARBA" id="ARBA00021035"/>
    </source>
</evidence>
<reference evidence="15 16" key="1">
    <citation type="submission" date="2018-01" db="EMBL/GenBank/DDBJ databases">
        <title>Metagenomic assembled genomes from two thermal pools in the Uzon Caldera, Kamchatka, Russia.</title>
        <authorList>
            <person name="Wilkins L."/>
            <person name="Ettinger C."/>
        </authorList>
    </citation>
    <scope>NUCLEOTIDE SEQUENCE [LARGE SCALE GENOMIC DNA]</scope>
    <source>
        <strain evidence="15">ZAV-05</strain>
    </source>
</reference>
<dbReference type="Gene3D" id="3.10.150.10">
    <property type="entry name" value="DNA Polymerase III, subunit A, domain 2"/>
    <property type="match status" value="1"/>
</dbReference>
<evidence type="ECO:0000256" key="10">
    <source>
        <dbReference type="ARBA" id="ARBA00030988"/>
    </source>
</evidence>
<dbReference type="Pfam" id="PF00712">
    <property type="entry name" value="DNA_pol3_beta"/>
    <property type="match status" value="1"/>
</dbReference>
<comment type="similarity">
    <text evidence="2">Belongs to the beta sliding clamp family.</text>
</comment>
<dbReference type="PANTHER" id="PTHR30478:SF0">
    <property type="entry name" value="BETA SLIDING CLAMP"/>
    <property type="match status" value="1"/>
</dbReference>
<evidence type="ECO:0000259" key="12">
    <source>
        <dbReference type="Pfam" id="PF00712"/>
    </source>
</evidence>
<keyword evidence="4" id="KW-0963">Cytoplasm</keyword>
<evidence type="ECO:0000256" key="11">
    <source>
        <dbReference type="ARBA" id="ARBA00033276"/>
    </source>
</evidence>
<dbReference type="Pfam" id="PF02767">
    <property type="entry name" value="DNA_pol3_beta_2"/>
    <property type="match status" value="1"/>
</dbReference>
<evidence type="ECO:0000256" key="4">
    <source>
        <dbReference type="ARBA" id="ARBA00022490"/>
    </source>
</evidence>
<gene>
    <name evidence="15" type="primary">dnaN</name>
    <name evidence="15" type="ORF">C0187_03710</name>
</gene>
<keyword evidence="9" id="KW-0238">DNA-binding</keyword>
<keyword evidence="5" id="KW-0808">Transferase</keyword>
<feature type="domain" description="DNA polymerase III beta sliding clamp C-terminal" evidence="14">
    <location>
        <begin position="249"/>
        <end position="362"/>
    </location>
</feature>
<keyword evidence="7" id="KW-0235">DNA replication</keyword>
<evidence type="ECO:0000256" key="1">
    <source>
        <dbReference type="ARBA" id="ARBA00004496"/>
    </source>
</evidence>
<dbReference type="Gene3D" id="3.70.10.10">
    <property type="match status" value="1"/>
</dbReference>
<accession>A0A2J6WML4</accession>
<dbReference type="GO" id="GO:0006271">
    <property type="term" value="P:DNA strand elongation involved in DNA replication"/>
    <property type="evidence" value="ECO:0007669"/>
    <property type="project" value="TreeGrafter"/>
</dbReference>
<comment type="subcellular location">
    <subcellularLocation>
        <location evidence="1">Cytoplasm</location>
    </subcellularLocation>
</comment>
<protein>
    <recommendedName>
        <fullName evidence="3">Beta sliding clamp</fullName>
    </recommendedName>
    <alternativeName>
        <fullName evidence="11">Beta-clamp processivity factor</fullName>
    </alternativeName>
    <alternativeName>
        <fullName evidence="10">DNA polymerase III beta sliding clamp subunit</fullName>
    </alternativeName>
</protein>
<evidence type="ECO:0000256" key="9">
    <source>
        <dbReference type="ARBA" id="ARBA00023125"/>
    </source>
</evidence>
<dbReference type="RefSeq" id="WP_424605896.1">
    <property type="nucleotide sequence ID" value="NZ_JBNAVA010000008.1"/>
</dbReference>
<keyword evidence="6" id="KW-0548">Nucleotidyltransferase</keyword>
<keyword evidence="8" id="KW-0239">DNA-directed DNA polymerase</keyword>
<evidence type="ECO:0000256" key="2">
    <source>
        <dbReference type="ARBA" id="ARBA00010752"/>
    </source>
</evidence>
<dbReference type="InterPro" id="IPR046938">
    <property type="entry name" value="DNA_clamp_sf"/>
</dbReference>
<evidence type="ECO:0000313" key="15">
    <source>
        <dbReference type="EMBL" id="PMP71499.1"/>
    </source>
</evidence>
<organism evidence="15 16">
    <name type="scientific">Calditerrivibrio nitroreducens</name>
    <dbReference type="NCBI Taxonomy" id="477976"/>
    <lineage>
        <taxon>Bacteria</taxon>
        <taxon>Pseudomonadati</taxon>
        <taxon>Deferribacterota</taxon>
        <taxon>Deferribacteres</taxon>
        <taxon>Deferribacterales</taxon>
        <taxon>Calditerrivibrionaceae</taxon>
    </lineage>
</organism>
<evidence type="ECO:0000256" key="7">
    <source>
        <dbReference type="ARBA" id="ARBA00022705"/>
    </source>
</evidence>
<comment type="caution">
    <text evidence="15">The sequence shown here is derived from an EMBL/GenBank/DDBJ whole genome shotgun (WGS) entry which is preliminary data.</text>
</comment>
<dbReference type="Proteomes" id="UP000242881">
    <property type="component" value="Unassembled WGS sequence"/>
</dbReference>
<feature type="domain" description="DNA polymerase III beta sliding clamp N-terminal" evidence="12">
    <location>
        <begin position="1"/>
        <end position="118"/>
    </location>
</feature>
<evidence type="ECO:0000259" key="14">
    <source>
        <dbReference type="Pfam" id="PF02768"/>
    </source>
</evidence>
<dbReference type="InterPro" id="IPR022634">
    <property type="entry name" value="DNA_polIII_beta_N"/>
</dbReference>
<dbReference type="AlphaFoldDB" id="A0A2J6WML4"/>
<dbReference type="EMBL" id="PNIN01000039">
    <property type="protein sequence ID" value="PMP71499.1"/>
    <property type="molecule type" value="Genomic_DNA"/>
</dbReference>
<dbReference type="PANTHER" id="PTHR30478">
    <property type="entry name" value="DNA POLYMERASE III SUBUNIT BETA"/>
    <property type="match status" value="1"/>
</dbReference>
<feature type="domain" description="DNA polymerase III beta sliding clamp central" evidence="13">
    <location>
        <begin position="129"/>
        <end position="237"/>
    </location>
</feature>
<name>A0A2J6WML4_9BACT</name>
<dbReference type="GO" id="GO:0009360">
    <property type="term" value="C:DNA polymerase III complex"/>
    <property type="evidence" value="ECO:0007669"/>
    <property type="project" value="InterPro"/>
</dbReference>
<dbReference type="SMART" id="SM00480">
    <property type="entry name" value="POL3Bc"/>
    <property type="match status" value="1"/>
</dbReference>
<dbReference type="GO" id="GO:0003677">
    <property type="term" value="F:DNA binding"/>
    <property type="evidence" value="ECO:0007669"/>
    <property type="project" value="UniProtKB-KW"/>
</dbReference>
<dbReference type="Pfam" id="PF02768">
    <property type="entry name" value="DNA_pol3_beta_3"/>
    <property type="match status" value="1"/>
</dbReference>
<proteinExistence type="inferred from homology"/>
<dbReference type="InterPro" id="IPR022637">
    <property type="entry name" value="DNA_polIII_beta_cen"/>
</dbReference>
<evidence type="ECO:0000256" key="5">
    <source>
        <dbReference type="ARBA" id="ARBA00022679"/>
    </source>
</evidence>